<evidence type="ECO:0000313" key="9">
    <source>
        <dbReference type="Proteomes" id="UP000053237"/>
    </source>
</evidence>
<sequence>MDKLRRRKNYSLIFNISLGYNLVLHDSIKRPWWTRLDDFLILGALPIVEKNHLELVSGILMHVSPSDSICKLLHEQNVKAIVTLNQPHELLPNFFGTPVSPDVWASRDDDSQASFEIPTYSSLSEDSENEFECLKRRTNDLKTASINGRSHSTLWTDKYAPTAISQVCVQKRKCNELYKWIEENTKINANCTQKKRLLILSGPSGCGKSTLVQCIARTLALNVRKWKESPNFRKYGNYTSSMALSAGVSTTSIDEFTRFLTQATTLTALPLYEKGRFGLKTTLQRGQMTVIEYWPQFMRSKYDGSVTISSTSIIQTTLNQMMNDERLKNPIILIHNNVRDRKPDLSKLKREFGDAVVSSSWTSIMHINRVTTVQLRRKLQAIAKSENLSLSVMTLEGIIAECNGDMRHAINMLQLRAGGNCLGNKTQIDVGTIYQRDLFHSDLRLVGKLLHGKTLDVTQSCLNDMEDFPELEVANMVALLHQNISPYYTAIEELSRAMDLLSFSHMMVRYHLVYSHSARKISREALVLFILTRTVRLTNLHPSQAAFRSITGCKHNSVAQRIRQEREALNTRDVQRDTLFETDGRDAIQYACARNMYINEIKPFENFIFTTQNRTSNHSYERLNEDANTIDADGIDVIDDDGWE</sequence>
<dbReference type="GO" id="GO:0003689">
    <property type="term" value="F:DNA clamp loader activity"/>
    <property type="evidence" value="ECO:0007669"/>
    <property type="project" value="TreeGrafter"/>
</dbReference>
<comment type="subcellular location">
    <subcellularLocation>
        <location evidence="1">Nucleus</location>
    </subcellularLocation>
</comment>
<dbReference type="Gene3D" id="1.10.8.60">
    <property type="match status" value="1"/>
</dbReference>
<evidence type="ECO:0000256" key="1">
    <source>
        <dbReference type="ARBA" id="ARBA00004123"/>
    </source>
</evidence>
<comment type="similarity">
    <text evidence="2">Belongs to the rad17/RAD24 family.</text>
</comment>
<proteinExistence type="inferred from homology"/>
<keyword evidence="9" id="KW-1185">Reference proteome</keyword>
<dbReference type="InterPro" id="IPR047854">
    <property type="entry name" value="RFC_lid"/>
</dbReference>
<dbReference type="GO" id="GO:0033314">
    <property type="term" value="P:mitotic DNA replication checkpoint signaling"/>
    <property type="evidence" value="ECO:0007669"/>
    <property type="project" value="TreeGrafter"/>
</dbReference>
<dbReference type="EMBL" id="CAIX01000028">
    <property type="protein sequence ID" value="CCI42032.1"/>
    <property type="molecule type" value="Genomic_DNA"/>
</dbReference>
<evidence type="ECO:0008006" key="10">
    <source>
        <dbReference type="Google" id="ProtNLM"/>
    </source>
</evidence>
<dbReference type="Pfam" id="PF21960">
    <property type="entry name" value="RCF1-5-like_lid"/>
    <property type="match status" value="1"/>
</dbReference>
<keyword evidence="4" id="KW-0227">DNA damage</keyword>
<name>A0A024G5U2_9STRA</name>
<evidence type="ECO:0000256" key="4">
    <source>
        <dbReference type="ARBA" id="ARBA00022763"/>
    </source>
</evidence>
<dbReference type="GO" id="GO:0006281">
    <property type="term" value="P:DNA repair"/>
    <property type="evidence" value="ECO:0007669"/>
    <property type="project" value="InterPro"/>
</dbReference>
<dbReference type="AlphaFoldDB" id="A0A024G5U2"/>
<evidence type="ECO:0000256" key="3">
    <source>
        <dbReference type="ARBA" id="ARBA00022741"/>
    </source>
</evidence>
<dbReference type="GO" id="GO:0005524">
    <property type="term" value="F:ATP binding"/>
    <property type="evidence" value="ECO:0007669"/>
    <property type="project" value="UniProtKB-KW"/>
</dbReference>
<evidence type="ECO:0000256" key="5">
    <source>
        <dbReference type="ARBA" id="ARBA00022840"/>
    </source>
</evidence>
<evidence type="ECO:0000256" key="2">
    <source>
        <dbReference type="ARBA" id="ARBA00006168"/>
    </source>
</evidence>
<keyword evidence="3" id="KW-0547">Nucleotide-binding</keyword>
<dbReference type="PANTHER" id="PTHR12172">
    <property type="entry name" value="CELL CYCLE CHECKPOINT PROTEIN RAD17"/>
    <property type="match status" value="1"/>
</dbReference>
<accession>A0A024G5U2</accession>
<evidence type="ECO:0000313" key="8">
    <source>
        <dbReference type="EMBL" id="CCI42032.1"/>
    </source>
</evidence>
<dbReference type="Proteomes" id="UP000053237">
    <property type="component" value="Unassembled WGS sequence"/>
</dbReference>
<dbReference type="InParanoid" id="A0A024G5U2"/>
<protein>
    <recommendedName>
        <fullName evidence="10">AAA+ ATPase domain-containing protein</fullName>
    </recommendedName>
</protein>
<dbReference type="SUPFAM" id="SSF52540">
    <property type="entry name" value="P-loop containing nucleoside triphosphate hydrolases"/>
    <property type="match status" value="1"/>
</dbReference>
<dbReference type="STRING" id="65357.A0A024G5U2"/>
<evidence type="ECO:0000256" key="7">
    <source>
        <dbReference type="ARBA" id="ARBA00023306"/>
    </source>
</evidence>
<dbReference type="CDD" id="cd18140">
    <property type="entry name" value="HLD_clamp_RFC"/>
    <property type="match status" value="1"/>
</dbReference>
<keyword evidence="7" id="KW-0131">Cell cycle</keyword>
<dbReference type="GO" id="GO:0000077">
    <property type="term" value="P:DNA damage checkpoint signaling"/>
    <property type="evidence" value="ECO:0007669"/>
    <property type="project" value="TreeGrafter"/>
</dbReference>
<evidence type="ECO:0000256" key="6">
    <source>
        <dbReference type="ARBA" id="ARBA00023242"/>
    </source>
</evidence>
<comment type="caution">
    <text evidence="8">The sequence shown here is derived from an EMBL/GenBank/DDBJ whole genome shotgun (WGS) entry which is preliminary data.</text>
</comment>
<dbReference type="OrthoDB" id="10265971at2759"/>
<dbReference type="Pfam" id="PF03215">
    <property type="entry name" value="Rad17"/>
    <property type="match status" value="1"/>
</dbReference>
<dbReference type="GO" id="GO:0003682">
    <property type="term" value="F:chromatin binding"/>
    <property type="evidence" value="ECO:0007669"/>
    <property type="project" value="TreeGrafter"/>
</dbReference>
<reference evidence="8 9" key="1">
    <citation type="submission" date="2012-05" db="EMBL/GenBank/DDBJ databases">
        <title>Recombination and specialization in a pathogen metapopulation.</title>
        <authorList>
            <person name="Gardiner A."/>
            <person name="Kemen E."/>
            <person name="Schultz-Larsen T."/>
            <person name="MacLean D."/>
            <person name="Van Oosterhout C."/>
            <person name="Jones J.D.G."/>
        </authorList>
    </citation>
    <scope>NUCLEOTIDE SEQUENCE [LARGE SCALE GENOMIC DNA]</scope>
    <source>
        <strain evidence="8 9">Ac Nc2</strain>
    </source>
</reference>
<dbReference type="Gene3D" id="3.40.50.300">
    <property type="entry name" value="P-loop containing nucleotide triphosphate hydrolases"/>
    <property type="match status" value="1"/>
</dbReference>
<keyword evidence="5" id="KW-0067">ATP-binding</keyword>
<keyword evidence="6" id="KW-0539">Nucleus</keyword>
<organism evidence="8 9">
    <name type="scientific">Albugo candida</name>
    <dbReference type="NCBI Taxonomy" id="65357"/>
    <lineage>
        <taxon>Eukaryota</taxon>
        <taxon>Sar</taxon>
        <taxon>Stramenopiles</taxon>
        <taxon>Oomycota</taxon>
        <taxon>Peronosporomycetes</taxon>
        <taxon>Albuginales</taxon>
        <taxon>Albuginaceae</taxon>
        <taxon>Albugo</taxon>
    </lineage>
</organism>
<dbReference type="InterPro" id="IPR004582">
    <property type="entry name" value="Checkpoint_prot_Rad17_Rad24"/>
</dbReference>
<dbReference type="PANTHER" id="PTHR12172:SF0">
    <property type="entry name" value="CELL CYCLE CHECKPOINT PROTEIN RAD17"/>
    <property type="match status" value="1"/>
</dbReference>
<dbReference type="InterPro" id="IPR027417">
    <property type="entry name" value="P-loop_NTPase"/>
</dbReference>
<gene>
    <name evidence="8" type="ORF">BN9_028160</name>
</gene>
<dbReference type="GO" id="GO:0005634">
    <property type="term" value="C:nucleus"/>
    <property type="evidence" value="ECO:0007669"/>
    <property type="project" value="UniProtKB-SubCell"/>
</dbReference>